<evidence type="ECO:0000256" key="4">
    <source>
        <dbReference type="ARBA" id="ARBA00023136"/>
    </source>
</evidence>
<accession>A0A9W6R800</accession>
<gene>
    <name evidence="6" type="ORF">Atai01_71320</name>
</gene>
<dbReference type="GO" id="GO:0022857">
    <property type="term" value="F:transmembrane transporter activity"/>
    <property type="evidence" value="ECO:0007669"/>
    <property type="project" value="InterPro"/>
</dbReference>
<dbReference type="Proteomes" id="UP001165136">
    <property type="component" value="Unassembled WGS sequence"/>
</dbReference>
<keyword evidence="3 5" id="KW-1133">Transmembrane helix</keyword>
<keyword evidence="7" id="KW-1185">Reference proteome</keyword>
<dbReference type="GO" id="GO:0016020">
    <property type="term" value="C:membrane"/>
    <property type="evidence" value="ECO:0007669"/>
    <property type="project" value="UniProtKB-SubCell"/>
</dbReference>
<feature type="transmembrane region" description="Helical" evidence="5">
    <location>
        <begin position="57"/>
        <end position="76"/>
    </location>
</feature>
<dbReference type="AlphaFoldDB" id="A0A9W6R800"/>
<dbReference type="Pfam" id="PF00083">
    <property type="entry name" value="Sugar_tr"/>
    <property type="match status" value="1"/>
</dbReference>
<organism evidence="6 7">
    <name type="scientific">Amycolatopsis taiwanensis</name>
    <dbReference type="NCBI Taxonomy" id="342230"/>
    <lineage>
        <taxon>Bacteria</taxon>
        <taxon>Bacillati</taxon>
        <taxon>Actinomycetota</taxon>
        <taxon>Actinomycetes</taxon>
        <taxon>Pseudonocardiales</taxon>
        <taxon>Pseudonocardiaceae</taxon>
        <taxon>Amycolatopsis</taxon>
    </lineage>
</organism>
<evidence type="ECO:0000256" key="3">
    <source>
        <dbReference type="ARBA" id="ARBA00022989"/>
    </source>
</evidence>
<name>A0A9W6R800_9PSEU</name>
<evidence type="ECO:0000256" key="1">
    <source>
        <dbReference type="ARBA" id="ARBA00004370"/>
    </source>
</evidence>
<dbReference type="EMBL" id="BSTI01000024">
    <property type="protein sequence ID" value="GLY70513.1"/>
    <property type="molecule type" value="Genomic_DNA"/>
</dbReference>
<dbReference type="Gene3D" id="1.20.1250.20">
    <property type="entry name" value="MFS general substrate transporter like domains"/>
    <property type="match status" value="1"/>
</dbReference>
<dbReference type="InterPro" id="IPR036259">
    <property type="entry name" value="MFS_trans_sf"/>
</dbReference>
<evidence type="ECO:0000313" key="7">
    <source>
        <dbReference type="Proteomes" id="UP001165136"/>
    </source>
</evidence>
<sequence>MLDAACREMDEDHSGAVRVSPDEDPRFRDGRRGFVPRMVKFAISISFPVLTTSLGPTWTFLVFVLLGVLGIAFISTSMPETKGKSLEETRTRVPRPILILRSRPGQARRACPGTLTCLRRAISRRQTAW</sequence>
<keyword evidence="2 5" id="KW-0812">Transmembrane</keyword>
<evidence type="ECO:0000256" key="5">
    <source>
        <dbReference type="SAM" id="Phobius"/>
    </source>
</evidence>
<evidence type="ECO:0000256" key="2">
    <source>
        <dbReference type="ARBA" id="ARBA00022692"/>
    </source>
</evidence>
<reference evidence="6" key="1">
    <citation type="submission" date="2023-03" db="EMBL/GenBank/DDBJ databases">
        <title>Amycolatopsis taiwanensis NBRC 103393.</title>
        <authorList>
            <person name="Ichikawa N."/>
            <person name="Sato H."/>
            <person name="Tonouchi N."/>
        </authorList>
    </citation>
    <scope>NUCLEOTIDE SEQUENCE</scope>
    <source>
        <strain evidence="6">NBRC 103393</strain>
    </source>
</reference>
<comment type="subcellular location">
    <subcellularLocation>
        <location evidence="1">Membrane</location>
    </subcellularLocation>
</comment>
<protein>
    <submittedName>
        <fullName evidence="6">Uncharacterized protein</fullName>
    </submittedName>
</protein>
<keyword evidence="4 5" id="KW-0472">Membrane</keyword>
<proteinExistence type="predicted"/>
<dbReference type="SUPFAM" id="SSF103473">
    <property type="entry name" value="MFS general substrate transporter"/>
    <property type="match status" value="1"/>
</dbReference>
<dbReference type="InterPro" id="IPR005828">
    <property type="entry name" value="MFS_sugar_transport-like"/>
</dbReference>
<evidence type="ECO:0000313" key="6">
    <source>
        <dbReference type="EMBL" id="GLY70513.1"/>
    </source>
</evidence>
<dbReference type="RefSeq" id="WP_027944524.1">
    <property type="nucleotide sequence ID" value="NZ_BSTI01000024.1"/>
</dbReference>
<comment type="caution">
    <text evidence="6">The sequence shown here is derived from an EMBL/GenBank/DDBJ whole genome shotgun (WGS) entry which is preliminary data.</text>
</comment>